<proteinExistence type="predicted"/>
<dbReference type="AlphaFoldDB" id="A0A0E0J2K3"/>
<sequence>MQLICCLCTCAFEDTNHLFNECPYVRQVWSLVCRFQNFGPASASIPSDISTWWAEISHAGSKEQVRSIKGALLTTWWNIWLERNKRIFQNSSSPELSIALQIKHDIDLRILWRHRSGRGCYGLRGELGGGQDGGAATTMWGERRAKERGWSGVNAMHSGGAGQQRPRMMWKSAPCGDPVGVAVEQRQRDA</sequence>
<name>A0A0E0J2K3_ORYNI</name>
<organism evidence="1">
    <name type="scientific">Oryza nivara</name>
    <name type="common">Indian wild rice</name>
    <name type="synonym">Oryza sativa f. spontanea</name>
    <dbReference type="NCBI Taxonomy" id="4536"/>
    <lineage>
        <taxon>Eukaryota</taxon>
        <taxon>Viridiplantae</taxon>
        <taxon>Streptophyta</taxon>
        <taxon>Embryophyta</taxon>
        <taxon>Tracheophyta</taxon>
        <taxon>Spermatophyta</taxon>
        <taxon>Magnoliopsida</taxon>
        <taxon>Liliopsida</taxon>
        <taxon>Poales</taxon>
        <taxon>Poaceae</taxon>
        <taxon>BOP clade</taxon>
        <taxon>Oryzoideae</taxon>
        <taxon>Oryzeae</taxon>
        <taxon>Oryzinae</taxon>
        <taxon>Oryza</taxon>
    </lineage>
</organism>
<dbReference type="PANTHER" id="PTHR47746:SF88">
    <property type="entry name" value="RNA-DIRECTED DNA POLYMERASE (REVERSE TRANSCRIPTASE)-RELATED FAMILY PROTEIN-RELATED"/>
    <property type="match status" value="1"/>
</dbReference>
<reference evidence="1" key="1">
    <citation type="submission" date="2015-04" db="UniProtKB">
        <authorList>
            <consortium name="EnsemblPlants"/>
        </authorList>
    </citation>
    <scope>IDENTIFICATION</scope>
    <source>
        <strain evidence="1">SL10</strain>
    </source>
</reference>
<dbReference type="EnsemblPlants" id="ONIVA11G14950.1">
    <property type="protein sequence ID" value="ONIVA11G14950.1"/>
    <property type="gene ID" value="ONIVA11G14950"/>
</dbReference>
<evidence type="ECO:0008006" key="3">
    <source>
        <dbReference type="Google" id="ProtNLM"/>
    </source>
</evidence>
<protein>
    <recommendedName>
        <fullName evidence="3">Reverse transcriptase zinc-binding domain-containing protein</fullName>
    </recommendedName>
</protein>
<dbReference type="HOGENOM" id="CLU_1430140_0_0_1"/>
<reference evidence="1" key="2">
    <citation type="submission" date="2018-04" db="EMBL/GenBank/DDBJ databases">
        <title>OnivRS2 (Oryza nivara Reference Sequence Version 2).</title>
        <authorList>
            <person name="Zhang J."/>
            <person name="Kudrna D."/>
            <person name="Lee S."/>
            <person name="Talag J."/>
            <person name="Rajasekar S."/>
            <person name="Welchert J."/>
            <person name="Hsing Y.-I."/>
            <person name="Wing R.A."/>
        </authorList>
    </citation>
    <scope>NUCLEOTIDE SEQUENCE [LARGE SCALE GENOMIC DNA]</scope>
    <source>
        <strain evidence="1">SL10</strain>
    </source>
</reference>
<accession>A0A0E0J2K3</accession>
<dbReference type="PANTHER" id="PTHR47746">
    <property type="entry name" value="ZF-RVT DOMAIN-CONTAINING PROTEIN"/>
    <property type="match status" value="1"/>
</dbReference>
<keyword evidence="2" id="KW-1185">Reference proteome</keyword>
<evidence type="ECO:0000313" key="1">
    <source>
        <dbReference type="EnsemblPlants" id="ONIVA11G14950.1"/>
    </source>
</evidence>
<dbReference type="Gramene" id="ONIVA11G14950.1">
    <property type="protein sequence ID" value="ONIVA11G14950.1"/>
    <property type="gene ID" value="ONIVA11G14950"/>
</dbReference>
<dbReference type="Proteomes" id="UP000006591">
    <property type="component" value="Chromosome 11"/>
</dbReference>
<evidence type="ECO:0000313" key="2">
    <source>
        <dbReference type="Proteomes" id="UP000006591"/>
    </source>
</evidence>